<evidence type="ECO:0000313" key="2">
    <source>
        <dbReference type="Proteomes" id="UP000822688"/>
    </source>
</evidence>
<protein>
    <submittedName>
        <fullName evidence="1">Uncharacterized protein</fullName>
    </submittedName>
</protein>
<keyword evidence="2" id="KW-1185">Reference proteome</keyword>
<reference evidence="1 2" key="1">
    <citation type="submission" date="2020-06" db="EMBL/GenBank/DDBJ databases">
        <title>WGS assembly of Ceratodon purpureus strain R40.</title>
        <authorList>
            <person name="Carey S.B."/>
            <person name="Jenkins J."/>
            <person name="Shu S."/>
            <person name="Lovell J.T."/>
            <person name="Sreedasyam A."/>
            <person name="Maumus F."/>
            <person name="Tiley G.P."/>
            <person name="Fernandez-Pozo N."/>
            <person name="Barry K."/>
            <person name="Chen C."/>
            <person name="Wang M."/>
            <person name="Lipzen A."/>
            <person name="Daum C."/>
            <person name="Saski C.A."/>
            <person name="Payton A.C."/>
            <person name="Mcbreen J.C."/>
            <person name="Conrad R.E."/>
            <person name="Kollar L.M."/>
            <person name="Olsson S."/>
            <person name="Huttunen S."/>
            <person name="Landis J.B."/>
            <person name="Wickett N.J."/>
            <person name="Johnson M.G."/>
            <person name="Rensing S.A."/>
            <person name="Grimwood J."/>
            <person name="Schmutz J."/>
            <person name="Mcdaniel S.F."/>
        </authorList>
    </citation>
    <scope>NUCLEOTIDE SEQUENCE [LARGE SCALE GENOMIC DNA]</scope>
    <source>
        <strain evidence="1 2">R40</strain>
    </source>
</reference>
<name>A0A8T0GJS9_CERPU</name>
<organism evidence="1 2">
    <name type="scientific">Ceratodon purpureus</name>
    <name type="common">Fire moss</name>
    <name type="synonym">Dicranum purpureum</name>
    <dbReference type="NCBI Taxonomy" id="3225"/>
    <lineage>
        <taxon>Eukaryota</taxon>
        <taxon>Viridiplantae</taxon>
        <taxon>Streptophyta</taxon>
        <taxon>Embryophyta</taxon>
        <taxon>Bryophyta</taxon>
        <taxon>Bryophytina</taxon>
        <taxon>Bryopsida</taxon>
        <taxon>Dicranidae</taxon>
        <taxon>Pseudoditrichales</taxon>
        <taxon>Ditrichaceae</taxon>
        <taxon>Ceratodon</taxon>
    </lineage>
</organism>
<dbReference type="AlphaFoldDB" id="A0A8T0GJS9"/>
<accession>A0A8T0GJS9</accession>
<evidence type="ECO:0000313" key="1">
    <source>
        <dbReference type="EMBL" id="KAG0557978.1"/>
    </source>
</evidence>
<dbReference type="SUPFAM" id="SSF57850">
    <property type="entry name" value="RING/U-box"/>
    <property type="match status" value="1"/>
</dbReference>
<comment type="caution">
    <text evidence="1">The sequence shown here is derived from an EMBL/GenBank/DDBJ whole genome shotgun (WGS) entry which is preliminary data.</text>
</comment>
<proteinExistence type="predicted"/>
<dbReference type="EMBL" id="CM026432">
    <property type="protein sequence ID" value="KAG0557978.1"/>
    <property type="molecule type" value="Genomic_DNA"/>
</dbReference>
<sequence length="226" mass="25292">MGQTVEECRSKIAADPDGAEATKLKMTLEFFNTTLALQQVQFESISAEQSVKVDKHESLLKRTDFLQGQLVSLTSQLNSLKRGQPGFALHPHPITSSISFPLDDDGYIKIANCVVCDLPFPFSDILVCSCRHLYHPWCAITWFRTPWKCIEKSCESIVHPNWYKSFGFVEPHAAIGEKEEELDCEVQRQQVISERTIIARGKLPDIGQHRPEVEGGDCSIEGAGSL</sequence>
<gene>
    <name evidence="1" type="ORF">KC19_11G170400</name>
</gene>
<dbReference type="Proteomes" id="UP000822688">
    <property type="component" value="Chromosome 11"/>
</dbReference>